<dbReference type="PROSITE" id="PS50088">
    <property type="entry name" value="ANK_REPEAT"/>
    <property type="match status" value="1"/>
</dbReference>
<dbReference type="PROSITE" id="PS50297">
    <property type="entry name" value="ANK_REP_REGION"/>
    <property type="match status" value="1"/>
</dbReference>
<dbReference type="Proteomes" id="UP000484015">
    <property type="component" value="Unassembled WGS sequence"/>
</dbReference>
<dbReference type="OrthoDB" id="5298793at2"/>
<organism evidence="2 3">
    <name type="scientific">Pseudoduganella ginsengisoli</name>
    <dbReference type="NCBI Taxonomy" id="1462440"/>
    <lineage>
        <taxon>Bacteria</taxon>
        <taxon>Pseudomonadati</taxon>
        <taxon>Pseudomonadota</taxon>
        <taxon>Betaproteobacteria</taxon>
        <taxon>Burkholderiales</taxon>
        <taxon>Oxalobacteraceae</taxon>
        <taxon>Telluria group</taxon>
        <taxon>Pseudoduganella</taxon>
    </lineage>
</organism>
<keyword evidence="3" id="KW-1185">Reference proteome</keyword>
<keyword evidence="1" id="KW-0040">ANK repeat</keyword>
<protein>
    <submittedName>
        <fullName evidence="2">Uncharacterized protein</fullName>
    </submittedName>
</protein>
<evidence type="ECO:0000313" key="3">
    <source>
        <dbReference type="Proteomes" id="UP000484015"/>
    </source>
</evidence>
<proteinExistence type="predicted"/>
<comment type="caution">
    <text evidence="2">The sequence shown here is derived from an EMBL/GenBank/DDBJ whole genome shotgun (WGS) entry which is preliminary data.</text>
</comment>
<evidence type="ECO:0000256" key="1">
    <source>
        <dbReference type="PROSITE-ProRule" id="PRU00023"/>
    </source>
</evidence>
<name>A0A6L6PYQ6_9BURK</name>
<evidence type="ECO:0000313" key="2">
    <source>
        <dbReference type="EMBL" id="MTW02687.1"/>
    </source>
</evidence>
<dbReference type="Gene3D" id="1.25.40.20">
    <property type="entry name" value="Ankyrin repeat-containing domain"/>
    <property type="match status" value="1"/>
</dbReference>
<feature type="repeat" description="ANK" evidence="1">
    <location>
        <begin position="34"/>
        <end position="67"/>
    </location>
</feature>
<dbReference type="SUPFAM" id="SSF48403">
    <property type="entry name" value="Ankyrin repeat"/>
    <property type="match status" value="1"/>
</dbReference>
<dbReference type="Pfam" id="PF13857">
    <property type="entry name" value="Ank_5"/>
    <property type="match status" value="1"/>
</dbReference>
<sequence>MMSEIVKLAYQGKWHELLPYLDRQPELINARSSKGYTPLHQAAWHGANRHVVWSLLNLGADTSLRTLNGNQSAAEIAVEKHPEREDLHFLLQDNSRTPTQLLRKLIAEKPALFDAYDGNRLLCDRVIETLYSGDRQRAGTDIEETLLTSIRAAAGSDFFQLGSIDVGSPPINMMASTRLWLETIVPTVIEMSSKAYTIPLAPSYAVMADLFDPIPSQWGFRGDPFLWMEMAHALCHVPIPKDDSVVELILRACFTSLTGAELRRDQDLTIPRFARGGMSSGMISGESWTMSLIPKLRQRAQWLNDVWSSDELTDI</sequence>
<dbReference type="InterPro" id="IPR036770">
    <property type="entry name" value="Ankyrin_rpt-contain_sf"/>
</dbReference>
<dbReference type="EMBL" id="WNLA01000006">
    <property type="protein sequence ID" value="MTW02687.1"/>
    <property type="molecule type" value="Genomic_DNA"/>
</dbReference>
<dbReference type="RefSeq" id="WP_155439086.1">
    <property type="nucleotide sequence ID" value="NZ_WNLA01000006.1"/>
</dbReference>
<reference evidence="2 3" key="1">
    <citation type="submission" date="2019-11" db="EMBL/GenBank/DDBJ databases">
        <title>Type strains purchased from KCTC, JCM and DSMZ.</title>
        <authorList>
            <person name="Lu H."/>
        </authorList>
    </citation>
    <scope>NUCLEOTIDE SEQUENCE [LARGE SCALE GENOMIC DNA]</scope>
    <source>
        <strain evidence="2 3">KCTC 42409</strain>
    </source>
</reference>
<gene>
    <name evidence="2" type="ORF">GM668_11390</name>
</gene>
<dbReference type="InterPro" id="IPR002110">
    <property type="entry name" value="Ankyrin_rpt"/>
</dbReference>
<dbReference type="AlphaFoldDB" id="A0A6L6PYQ6"/>
<accession>A0A6L6PYQ6</accession>